<accession>A0A4D7CUE7</accession>
<dbReference type="InterPro" id="IPR044929">
    <property type="entry name" value="DNA/RNA_non-sp_Endonuclease_sf"/>
</dbReference>
<dbReference type="Proteomes" id="UP000298615">
    <property type="component" value="Chromosome"/>
</dbReference>
<organism evidence="4 5">
    <name type="scientific">Vagococcus zengguangii</name>
    <dbReference type="NCBI Taxonomy" id="2571750"/>
    <lineage>
        <taxon>Bacteria</taxon>
        <taxon>Bacillati</taxon>
        <taxon>Bacillota</taxon>
        <taxon>Bacilli</taxon>
        <taxon>Lactobacillales</taxon>
        <taxon>Enterococcaceae</taxon>
        <taxon>Vagococcus</taxon>
    </lineage>
</organism>
<dbReference type="OrthoDB" id="9783680at2"/>
<dbReference type="Pfam" id="PF13930">
    <property type="entry name" value="Endonuclea_NS_2"/>
    <property type="match status" value="1"/>
</dbReference>
<dbReference type="Gene3D" id="3.40.570.10">
    <property type="entry name" value="Extracellular Endonuclease, subunit A"/>
    <property type="match status" value="1"/>
</dbReference>
<feature type="compositionally biased region" description="Basic and acidic residues" evidence="1">
    <location>
        <begin position="63"/>
        <end position="72"/>
    </location>
</feature>
<dbReference type="EMBL" id="CP039712">
    <property type="protein sequence ID" value="QCI86844.1"/>
    <property type="molecule type" value="Genomic_DNA"/>
</dbReference>
<feature type="region of interest" description="Disordered" evidence="1">
    <location>
        <begin position="50"/>
        <end position="72"/>
    </location>
</feature>
<gene>
    <name evidence="4" type="ORF">FA707_07645</name>
</gene>
<protein>
    <submittedName>
        <fullName evidence="4">DNA-entry nuclease</fullName>
    </submittedName>
</protein>
<keyword evidence="2" id="KW-0812">Transmembrane</keyword>
<name>A0A4D7CUE7_9ENTE</name>
<proteinExistence type="predicted"/>
<dbReference type="AlphaFoldDB" id="A0A4D7CUE7"/>
<dbReference type="KEGG" id="vao:FA707_07645"/>
<evidence type="ECO:0000259" key="3">
    <source>
        <dbReference type="Pfam" id="PF13930"/>
    </source>
</evidence>
<dbReference type="RefSeq" id="WP_136953666.1">
    <property type="nucleotide sequence ID" value="NZ_CP039712.1"/>
</dbReference>
<dbReference type="InterPro" id="IPR044927">
    <property type="entry name" value="Endonuclea_NS_2"/>
</dbReference>
<evidence type="ECO:0000256" key="1">
    <source>
        <dbReference type="SAM" id="MobiDB-lite"/>
    </source>
</evidence>
<evidence type="ECO:0000256" key="2">
    <source>
        <dbReference type="SAM" id="Phobius"/>
    </source>
</evidence>
<evidence type="ECO:0000313" key="5">
    <source>
        <dbReference type="Proteomes" id="UP000298615"/>
    </source>
</evidence>
<feature type="domain" description="Type VII secretion system protein EssD-like" evidence="3">
    <location>
        <begin position="75"/>
        <end position="203"/>
    </location>
</feature>
<sequence length="224" mass="24572">MSNKKSKNAYKKTKWYSWGAIIVLILSFLGVNVPGVITDFFEVNNGTAKQTEVSNQTSNVPKESGKSEFNTKELEQSSKGWITYQALDHLKRPTGADALLTNDMIGTGSKANKDIKPPGFISGLSPYGHSRGHLIGNQFGGSGNEKKNLVTIYQNPVNSPYMTTYEGKIRDVLNRGGIVRYRVTPLYDGNTLMPAAIEIQAKSIQGKALDFKVVIPNQTEEGVK</sequence>
<feature type="transmembrane region" description="Helical" evidence="2">
    <location>
        <begin position="15"/>
        <end position="37"/>
    </location>
</feature>
<feature type="compositionally biased region" description="Polar residues" evidence="1">
    <location>
        <begin position="50"/>
        <end position="61"/>
    </location>
</feature>
<evidence type="ECO:0000313" key="4">
    <source>
        <dbReference type="EMBL" id="QCI86844.1"/>
    </source>
</evidence>
<keyword evidence="2" id="KW-1133">Transmembrane helix</keyword>
<keyword evidence="5" id="KW-1185">Reference proteome</keyword>
<keyword evidence="2" id="KW-0472">Membrane</keyword>
<reference evidence="4 5" key="1">
    <citation type="submission" date="2019-04" db="EMBL/GenBank/DDBJ databases">
        <title>Vagococcus sp. nov., isolated from faeces of yaks (Bos grunniens).</title>
        <authorList>
            <person name="Ge Y."/>
        </authorList>
    </citation>
    <scope>NUCLEOTIDE SEQUENCE [LARGE SCALE GENOMIC DNA]</scope>
    <source>
        <strain evidence="4 5">MN-17</strain>
    </source>
</reference>